<comment type="caution">
    <text evidence="1">The sequence shown here is derived from an EMBL/GenBank/DDBJ whole genome shotgun (WGS) entry which is preliminary data.</text>
</comment>
<name>A0ABW1DXW6_9ACTN</name>
<organism evidence="1 2">
    <name type="scientific">Streptomyces chlorus</name>
    <dbReference type="NCBI Taxonomy" id="887452"/>
    <lineage>
        <taxon>Bacteria</taxon>
        <taxon>Bacillati</taxon>
        <taxon>Actinomycetota</taxon>
        <taxon>Actinomycetes</taxon>
        <taxon>Kitasatosporales</taxon>
        <taxon>Streptomycetaceae</taxon>
        <taxon>Streptomyces</taxon>
    </lineage>
</organism>
<proteinExistence type="predicted"/>
<sequence>MASAIPPERVPLLGHRLHVTGVHFDAVRIEGLHGGLVADHLIEATDEDAGPIVCEAARGRWVYFLLPPGAAQRYDWPLGVQRLGGRGDRTVTYVGIPALDGNTWPLRWYSAPTATAPHVEPEALLPLLRAPVRPHPPFDRGTRSSP</sequence>
<accession>A0ABW1DXW6</accession>
<reference evidence="2" key="1">
    <citation type="journal article" date="2019" name="Int. J. Syst. Evol. Microbiol.">
        <title>The Global Catalogue of Microorganisms (GCM) 10K type strain sequencing project: providing services to taxonomists for standard genome sequencing and annotation.</title>
        <authorList>
            <consortium name="The Broad Institute Genomics Platform"/>
            <consortium name="The Broad Institute Genome Sequencing Center for Infectious Disease"/>
            <person name="Wu L."/>
            <person name="Ma J."/>
        </authorList>
    </citation>
    <scope>NUCLEOTIDE SEQUENCE [LARGE SCALE GENOMIC DNA]</scope>
    <source>
        <strain evidence="2">JCM 10411</strain>
    </source>
</reference>
<dbReference type="RefSeq" id="WP_381363145.1">
    <property type="nucleotide sequence ID" value="NZ_JBHSOA010000028.1"/>
</dbReference>
<gene>
    <name evidence="1" type="ORF">ACFPZI_14555</name>
</gene>
<dbReference type="Proteomes" id="UP001596180">
    <property type="component" value="Unassembled WGS sequence"/>
</dbReference>
<keyword evidence="2" id="KW-1185">Reference proteome</keyword>
<evidence type="ECO:0000313" key="1">
    <source>
        <dbReference type="EMBL" id="MFC5853015.1"/>
    </source>
</evidence>
<dbReference type="EMBL" id="JBHSOA010000028">
    <property type="protein sequence ID" value="MFC5853015.1"/>
    <property type="molecule type" value="Genomic_DNA"/>
</dbReference>
<protein>
    <submittedName>
        <fullName evidence="1">Uncharacterized protein</fullName>
    </submittedName>
</protein>
<evidence type="ECO:0000313" key="2">
    <source>
        <dbReference type="Proteomes" id="UP001596180"/>
    </source>
</evidence>